<dbReference type="PANTHER" id="PTHR24020:SF20">
    <property type="entry name" value="PH DOMAIN-CONTAINING PROTEIN"/>
    <property type="match status" value="1"/>
</dbReference>
<feature type="domain" description="VWFA" evidence="7">
    <location>
        <begin position="763"/>
        <end position="936"/>
    </location>
</feature>
<gene>
    <name evidence="8" type="ORF">MEDL_68769</name>
</gene>
<dbReference type="PANTHER" id="PTHR24020">
    <property type="entry name" value="COLLAGEN ALPHA"/>
    <property type="match status" value="1"/>
</dbReference>
<protein>
    <submittedName>
        <fullName evidence="8">COL6A</fullName>
    </submittedName>
</protein>
<dbReference type="InterPro" id="IPR002035">
    <property type="entry name" value="VWF_A"/>
</dbReference>
<dbReference type="GO" id="GO:0005576">
    <property type="term" value="C:extracellular region"/>
    <property type="evidence" value="ECO:0007669"/>
    <property type="project" value="UniProtKB-SubCell"/>
</dbReference>
<keyword evidence="9" id="KW-1185">Reference proteome</keyword>
<keyword evidence="4" id="KW-0677">Repeat</keyword>
<evidence type="ECO:0000256" key="1">
    <source>
        <dbReference type="ARBA" id="ARBA00004613"/>
    </source>
</evidence>
<evidence type="ECO:0000256" key="5">
    <source>
        <dbReference type="ARBA" id="ARBA00023180"/>
    </source>
</evidence>
<dbReference type="SUPFAM" id="SSF53300">
    <property type="entry name" value="vWA-like"/>
    <property type="match status" value="6"/>
</dbReference>
<comment type="caution">
    <text evidence="8">The sequence shown here is derived from an EMBL/GenBank/DDBJ whole genome shotgun (WGS) entry which is preliminary data.</text>
</comment>
<evidence type="ECO:0000259" key="7">
    <source>
        <dbReference type="PROSITE" id="PS50234"/>
    </source>
</evidence>
<dbReference type="Gene3D" id="3.40.50.410">
    <property type="entry name" value="von Willebrand factor, type A domain"/>
    <property type="match status" value="6"/>
</dbReference>
<dbReference type="InterPro" id="IPR050525">
    <property type="entry name" value="ECM_Assembly_Org"/>
</dbReference>
<reference evidence="8" key="1">
    <citation type="submission" date="2021-03" db="EMBL/GenBank/DDBJ databases">
        <authorList>
            <person name="Bekaert M."/>
        </authorList>
    </citation>
    <scope>NUCLEOTIDE SEQUENCE</scope>
</reference>
<dbReference type="Proteomes" id="UP000683360">
    <property type="component" value="Unassembled WGS sequence"/>
</dbReference>
<sequence length="1614" mass="176881">MSEYSFDTKTATVLNSLLEVVRDLQHRFEKFGKQIEKIAVIQCTVNTLDDIEKNLEYVMNRSTEMEGSVTNMGDTFRSTRTISKRTRRKTKNIIPDGKTGKKGKRKVLLVRDKLYIDGNLLKPITEMHKVVDRCKENISDITSLKTAELQHKDDVIELKWCSMKTNLIFSGIQFHSEENTEETLNSFIKQKLDIDKKINFVTVHRFGKRGHRGNRPILAKFISTKDKEIVLKNGFKLKGTHFGVQEQFPKEIEEKRKILYPMAKQARREKRKVLLVRDKLYIDGNLLKPNTEISGIDTLPYACADSNIHRQNIPQRYYNKQSTPKQIRVVIDNIAIYKGTYSQKCNVGFETKSVTVTPYYHTQINDTTLDQQNPKQDCPSKADIVFVLDASSSEGSTNFQKQLNFVRDFVSRFSVGSSRNQFSVVTFASSVKNEIWLNEYISSYSLRNAINKITYQQGITNTHLALDFVRQNSFLPSNGGRPDAEKVVIVLTDGQSTDPAKTKTAAEDLHLAGAQVISIGIGSGIGSQELETIASDKQHAFKVASFDALRTIETQIQQAACQPPSLVCSKKKADIVFVLDASSSIGTIDFQKQLDFVKNTVRQFTVGPTNTQFSVLSFSDQVYKEFKLNQYSTKTSVISAISKIKFHTGTTNTHLALNQVTNDSFSIANGGRQDAAHIVIFLTDGQSTYPPQTLQAAKNLHKAGPEVIAIGVGSGANTNELTQIATDNNHVFQVANFDALATLQTSLEKTACKTNECRGAKADIVFLLDSSSSEGSTNFETQLQFVSNFSSRFFIGPDAVQIGLATFSSNPQNQFWLNTYSNLSDVLNALQNVPYTQGGTNTAEALSFAKNSSFTKAHGARDGIPKVLIVLTDGQSQSPPDTAIQARNLHKTDIKVISIGIGSSVNKDELVTIATDPGHAFTVANFSALKDIALELEKQTCKVCGAATADVVFVLDASSSEGSANFQKQVDFVKDFVKRYQIGPNNVQIGLVTFSTYASNQFYFNTYHDQASVLNKLNSIPYNSGSTHTDKGLQYARLFYVHGSSHGQRAKANQIVVVLTDGQSSSPSSTTSQAKQLHDTGATVFAIGIGSNVNTHELQTIADSPHHVYQVSGFDALNGIQYELNQAACAMPTPPPTVDPECGSQPADIYFLLDSSGSVTPTNFKKQLQFVKDFASQYVIGPANIQIGVATFSTSVHERIRLDQYKSTSQLVAAITSVYYDGGLTYTDDALKYARTTAFTHGGRPNVQKIVVVLTDGKSYSHTNTVTEANKLKTMPGVKVISIGIGSSVDRNELLDIASDSSHMFTVAGFNSLTAIKSEIAFAACQSCGFVQRADIIFALDASSSESSVDFQNELNFMSRFVNDLPVGPNNVQFGLVTFGSTAHNEFFLNQYGDKQSTLDAIQKATYVTGTTATGDALQMIRQQHLLPSHGARNSSKHFIIVLTDGASTNKNLTAAQAALLKQENAIVIAIGVGSGIDKNELNVIATDSKHVFNTQDFITLQQIQQEVKSATCDALKTTLPPTTLPTTTVATTVTTAEPFIETPAPTQPNIETPAPTQPNIETPAPTQPNIETPAPTQPNIETPDPNREYPITTMSNRETPAQAFALTPSPGRN</sequence>
<feature type="domain" description="VWFA" evidence="7">
    <location>
        <begin position="383"/>
        <end position="556"/>
    </location>
</feature>
<comment type="subcellular location">
    <subcellularLocation>
        <location evidence="1">Secreted</location>
    </subcellularLocation>
</comment>
<evidence type="ECO:0000256" key="4">
    <source>
        <dbReference type="ARBA" id="ARBA00022737"/>
    </source>
</evidence>
<proteinExistence type="predicted"/>
<dbReference type="PRINTS" id="PR00453">
    <property type="entry name" value="VWFADOMAIN"/>
</dbReference>
<dbReference type="Gene3D" id="3.30.70.1820">
    <property type="entry name" value="L1 transposable element, RRM domain"/>
    <property type="match status" value="1"/>
</dbReference>
<organism evidence="8 9">
    <name type="scientific">Mytilus edulis</name>
    <name type="common">Blue mussel</name>
    <dbReference type="NCBI Taxonomy" id="6550"/>
    <lineage>
        <taxon>Eukaryota</taxon>
        <taxon>Metazoa</taxon>
        <taxon>Spiralia</taxon>
        <taxon>Lophotrochozoa</taxon>
        <taxon>Mollusca</taxon>
        <taxon>Bivalvia</taxon>
        <taxon>Autobranchia</taxon>
        <taxon>Pteriomorphia</taxon>
        <taxon>Mytilida</taxon>
        <taxon>Mytiloidea</taxon>
        <taxon>Mytilidae</taxon>
        <taxon>Mytilinae</taxon>
        <taxon>Mytilus</taxon>
    </lineage>
</organism>
<keyword evidence="2" id="KW-0964">Secreted</keyword>
<feature type="domain" description="VWFA" evidence="7">
    <location>
        <begin position="1148"/>
        <end position="1320"/>
    </location>
</feature>
<dbReference type="Pfam" id="PF00092">
    <property type="entry name" value="VWA"/>
    <property type="match status" value="6"/>
</dbReference>
<dbReference type="EMBL" id="CAJPWZ010003330">
    <property type="protein sequence ID" value="CAG2257500.1"/>
    <property type="molecule type" value="Genomic_DNA"/>
</dbReference>
<feature type="domain" description="VWFA" evidence="7">
    <location>
        <begin position="950"/>
        <end position="1124"/>
    </location>
</feature>
<dbReference type="InterPro" id="IPR036465">
    <property type="entry name" value="vWFA_dom_sf"/>
</dbReference>
<dbReference type="OrthoDB" id="10256829at2759"/>
<feature type="region of interest" description="Disordered" evidence="6">
    <location>
        <begin position="1541"/>
        <end position="1614"/>
    </location>
</feature>
<keyword evidence="5" id="KW-0325">Glycoprotein</keyword>
<dbReference type="CDD" id="cd01450">
    <property type="entry name" value="vWFA_subfamily_ECM"/>
    <property type="match status" value="2"/>
</dbReference>
<feature type="domain" description="VWFA" evidence="7">
    <location>
        <begin position="1335"/>
        <end position="1508"/>
    </location>
</feature>
<dbReference type="FunFam" id="3.40.50.410:FF:000004">
    <property type="entry name" value="collagen alpha-6(VI) chain"/>
    <property type="match status" value="2"/>
</dbReference>
<evidence type="ECO:0000256" key="2">
    <source>
        <dbReference type="ARBA" id="ARBA00022525"/>
    </source>
</evidence>
<accession>A0A8S3VSC0</accession>
<evidence type="ECO:0000313" key="9">
    <source>
        <dbReference type="Proteomes" id="UP000683360"/>
    </source>
</evidence>
<name>A0A8S3VSC0_MYTED</name>
<keyword evidence="3" id="KW-0732">Signal</keyword>
<evidence type="ECO:0000313" key="8">
    <source>
        <dbReference type="EMBL" id="CAG2257500.1"/>
    </source>
</evidence>
<evidence type="ECO:0000256" key="3">
    <source>
        <dbReference type="ARBA" id="ARBA00022729"/>
    </source>
</evidence>
<dbReference type="PROSITE" id="PS50234">
    <property type="entry name" value="VWFA"/>
    <property type="match status" value="6"/>
</dbReference>
<dbReference type="SMART" id="SM00327">
    <property type="entry name" value="VWA"/>
    <property type="match status" value="6"/>
</dbReference>
<dbReference type="CDD" id="cd01472">
    <property type="entry name" value="vWA_collagen"/>
    <property type="match status" value="2"/>
</dbReference>
<feature type="domain" description="VWFA" evidence="7">
    <location>
        <begin position="574"/>
        <end position="747"/>
    </location>
</feature>
<evidence type="ECO:0000256" key="6">
    <source>
        <dbReference type="SAM" id="MobiDB-lite"/>
    </source>
</evidence>